<dbReference type="EMBL" id="VDFN01000001">
    <property type="protein sequence ID" value="MQS44523.1"/>
    <property type="molecule type" value="Genomic_DNA"/>
</dbReference>
<keyword evidence="5" id="KW-1185">Reference proteome</keyword>
<evidence type="ECO:0000313" key="2">
    <source>
        <dbReference type="EMBL" id="MQS44523.1"/>
    </source>
</evidence>
<dbReference type="Proteomes" id="UP000380386">
    <property type="component" value="Unassembled WGS sequence"/>
</dbReference>
<evidence type="ECO:0008006" key="6">
    <source>
        <dbReference type="Google" id="ProtNLM"/>
    </source>
</evidence>
<dbReference type="EMBL" id="VDFM01000015">
    <property type="protein sequence ID" value="MQS53321.1"/>
    <property type="molecule type" value="Genomic_DNA"/>
</dbReference>
<dbReference type="RefSeq" id="WP_125703344.1">
    <property type="nucleotide sequence ID" value="NZ_JBHTOO010000003.1"/>
</dbReference>
<gene>
    <name evidence="3" type="ORF">FHL02_09845</name>
    <name evidence="2" type="ORF">FHL03_03370</name>
</gene>
<reference evidence="2" key="2">
    <citation type="submission" date="2019-05" db="EMBL/GenBank/DDBJ databases">
        <authorList>
            <person name="Schuster J.A."/>
            <person name="Ehrmann M.A."/>
        </authorList>
    </citation>
    <scope>NUCLEOTIDE SEQUENCE</scope>
    <source>
        <strain evidence="2">TMW 1.2098</strain>
    </source>
</reference>
<accession>A0A5P0ZJN5</accession>
<evidence type="ECO:0000256" key="1">
    <source>
        <dbReference type="SAM" id="SignalP"/>
    </source>
</evidence>
<comment type="caution">
    <text evidence="3">The sequence shown here is derived from an EMBL/GenBank/DDBJ whole genome shotgun (WGS) entry which is preliminary data.</text>
</comment>
<sequence length="165" mass="18434">MKKTIVTLMAAITLMGTATFATACSTNGAKTEQAETHSAKKITKDEIKGQKYVGVSKDNKDQYLTFFSGKDNKTTAHYQVDKKGNKKSISYFATKPQPKLVINKKNPKQFKLTGGMNVMSAPEFHYDQYSKKVGKTTIQTPDGKKWKLNTQKQSKMIDALQKEAK</sequence>
<feature type="chain" id="PRO_5024465561" description="Lipoprotein" evidence="1">
    <location>
        <begin position="24"/>
        <end position="165"/>
    </location>
</feature>
<organism evidence="3 4">
    <name type="scientific">Companilactobacillus mishanensis</name>
    <dbReference type="NCBI Taxonomy" id="2486008"/>
    <lineage>
        <taxon>Bacteria</taxon>
        <taxon>Bacillati</taxon>
        <taxon>Bacillota</taxon>
        <taxon>Bacilli</taxon>
        <taxon>Lactobacillales</taxon>
        <taxon>Lactobacillaceae</taxon>
        <taxon>Companilactobacillus</taxon>
    </lineage>
</organism>
<evidence type="ECO:0000313" key="5">
    <source>
        <dbReference type="Proteomes" id="UP000436655"/>
    </source>
</evidence>
<feature type="signal peptide" evidence="1">
    <location>
        <begin position="1"/>
        <end position="23"/>
    </location>
</feature>
<dbReference type="PROSITE" id="PS51257">
    <property type="entry name" value="PROKAR_LIPOPROTEIN"/>
    <property type="match status" value="1"/>
</dbReference>
<keyword evidence="1" id="KW-0732">Signal</keyword>
<dbReference type="AlphaFoldDB" id="A0A5P0ZJN5"/>
<reference evidence="4 5" key="1">
    <citation type="journal article" date="2019" name="Syst. Appl. Microbiol.">
        <title>Polyphasic characterization of two novel Lactobacillus spp. isolated from blown salami packages: Description of Lactobacillus halodurans sp. nov. and Lactobacillus salsicarnum sp. nov.</title>
        <authorList>
            <person name="Schuster J.A."/>
            <person name="Klingl A."/>
            <person name="Vogel R.F."/>
            <person name="Ehrmann M.A."/>
        </authorList>
    </citation>
    <scope>NUCLEOTIDE SEQUENCE [LARGE SCALE GENOMIC DNA]</scope>
    <source>
        <strain evidence="2 5">TMW 1.2098</strain>
        <strain evidence="3 4">TMW 1.2118</strain>
    </source>
</reference>
<evidence type="ECO:0000313" key="4">
    <source>
        <dbReference type="Proteomes" id="UP000380386"/>
    </source>
</evidence>
<dbReference type="Proteomes" id="UP000436655">
    <property type="component" value="Unassembled WGS sequence"/>
</dbReference>
<protein>
    <recommendedName>
        <fullName evidence="6">Lipoprotein</fullName>
    </recommendedName>
</protein>
<dbReference type="OrthoDB" id="2316811at2"/>
<proteinExistence type="predicted"/>
<evidence type="ECO:0000313" key="3">
    <source>
        <dbReference type="EMBL" id="MQS53321.1"/>
    </source>
</evidence>
<name>A0A5P0ZJN5_9LACO</name>